<sequence>MEKKRMHILLVIDSNPANNWYRVFKGLKGPDGEEIRVEQTQWDLIEAWADDAVHLTVHPSPEPILGSSQKYERSFTPDFVLVRNFVLGIHGQSWLNTLMALRVGNVPAVNSLDSVFFSTQRALMIAELKRIQGKLGKDVFPLVPIRYYPNTRHHLPKPKDLPLVAKVGTSHAGYGKMKFKDDDFADFSTLMAMYSDYITTEPFVPNVGDVRIQRVGDQVRAYRRVTAGWKGNVGEAEVEDIPVTPLYQLWADECSKIFGGLDILSIDAVVDEKGNHTILEVNDTATGLNPFHQEEDTAHIRDLVLRRMTEAFNATNSN</sequence>
<dbReference type="InterPro" id="IPR001359">
    <property type="entry name" value="Synapsin"/>
</dbReference>
<dbReference type="PRINTS" id="PR01368">
    <property type="entry name" value="SYNAPSIN"/>
</dbReference>
<dbReference type="AlphaFoldDB" id="L8H7B4"/>
<dbReference type="RefSeq" id="XP_004342575.1">
    <property type="nucleotide sequence ID" value="XM_004342526.1"/>
</dbReference>
<evidence type="ECO:0000313" key="8">
    <source>
        <dbReference type="Proteomes" id="UP000011083"/>
    </source>
</evidence>
<evidence type="ECO:0000256" key="1">
    <source>
        <dbReference type="ARBA" id="ARBA00008243"/>
    </source>
</evidence>
<proteinExistence type="inferred from homology"/>
<dbReference type="PANTHER" id="PTHR10841:SF17">
    <property type="entry name" value="SYNAPSIN"/>
    <property type="match status" value="1"/>
</dbReference>
<evidence type="ECO:0000256" key="2">
    <source>
        <dbReference type="ARBA" id="ARBA00022553"/>
    </source>
</evidence>
<keyword evidence="2" id="KW-0597">Phosphoprotein</keyword>
<protein>
    <submittedName>
        <fullName evidence="7">Synapsin, ATP binding domain containing protein</fullName>
    </submittedName>
</protein>
<dbReference type="InterPro" id="IPR013815">
    <property type="entry name" value="ATP_grasp_subdomain_1"/>
</dbReference>
<comment type="subcellular location">
    <subcellularLocation>
        <location evidence="4">Synapse</location>
    </subcellularLocation>
</comment>
<dbReference type="Gene3D" id="3.30.470.20">
    <property type="entry name" value="ATP-grasp fold, B domain"/>
    <property type="match status" value="1"/>
</dbReference>
<evidence type="ECO:0000259" key="5">
    <source>
        <dbReference type="Pfam" id="PF02078"/>
    </source>
</evidence>
<dbReference type="SUPFAM" id="SSF56059">
    <property type="entry name" value="Glutathione synthetase ATP-binding domain-like"/>
    <property type="match status" value="1"/>
</dbReference>
<dbReference type="EMBL" id="KB007920">
    <property type="protein sequence ID" value="ELR20381.1"/>
    <property type="molecule type" value="Genomic_DNA"/>
</dbReference>
<dbReference type="Proteomes" id="UP000011083">
    <property type="component" value="Unassembled WGS sequence"/>
</dbReference>
<reference evidence="7 8" key="1">
    <citation type="journal article" date="2013" name="Genome Biol.">
        <title>Genome of Acanthamoeba castellanii highlights extensive lateral gene transfer and early evolution of tyrosine kinase signaling.</title>
        <authorList>
            <person name="Clarke M."/>
            <person name="Lohan A.J."/>
            <person name="Liu B."/>
            <person name="Lagkouvardos I."/>
            <person name="Roy S."/>
            <person name="Zafar N."/>
            <person name="Bertelli C."/>
            <person name="Schilde C."/>
            <person name="Kianianmomeni A."/>
            <person name="Burglin T.R."/>
            <person name="Frech C."/>
            <person name="Turcotte B."/>
            <person name="Kopec K.O."/>
            <person name="Synnott J.M."/>
            <person name="Choo C."/>
            <person name="Paponov I."/>
            <person name="Finkler A."/>
            <person name="Soon Heng Tan C."/>
            <person name="Hutchins A.P."/>
            <person name="Weinmeier T."/>
            <person name="Rattei T."/>
            <person name="Chu J.S."/>
            <person name="Gimenez G."/>
            <person name="Irimia M."/>
            <person name="Rigden D.J."/>
            <person name="Fitzpatrick D.A."/>
            <person name="Lorenzo-Morales J."/>
            <person name="Bateman A."/>
            <person name="Chiu C.H."/>
            <person name="Tang P."/>
            <person name="Hegemann P."/>
            <person name="Fromm H."/>
            <person name="Raoult D."/>
            <person name="Greub G."/>
            <person name="Miranda-Saavedra D."/>
            <person name="Chen N."/>
            <person name="Nash P."/>
            <person name="Ginger M.L."/>
            <person name="Horn M."/>
            <person name="Schaap P."/>
            <person name="Caler L."/>
            <person name="Loftus B."/>
        </authorList>
    </citation>
    <scope>NUCLEOTIDE SEQUENCE [LARGE SCALE GENOMIC DNA]</scope>
    <source>
        <strain evidence="7 8">Neff</strain>
    </source>
</reference>
<dbReference type="InterPro" id="IPR020897">
    <property type="entry name" value="Synapsin_pre-ATP-grasp_dom"/>
</dbReference>
<keyword evidence="8" id="KW-1185">Reference proteome</keyword>
<accession>L8H7B4</accession>
<dbReference type="GO" id="GO:0005524">
    <property type="term" value="F:ATP binding"/>
    <property type="evidence" value="ECO:0007669"/>
    <property type="project" value="InterPro"/>
</dbReference>
<feature type="domain" description="Synapsin ATP-binding" evidence="6">
    <location>
        <begin position="110"/>
        <end position="309"/>
    </location>
</feature>
<dbReference type="InterPro" id="IPR016185">
    <property type="entry name" value="PreATP-grasp_dom_sf"/>
</dbReference>
<dbReference type="Gene3D" id="3.30.1490.20">
    <property type="entry name" value="ATP-grasp fold, A domain"/>
    <property type="match status" value="1"/>
</dbReference>
<dbReference type="Pfam" id="PF02078">
    <property type="entry name" value="Synapsin"/>
    <property type="match status" value="1"/>
</dbReference>
<gene>
    <name evidence="7" type="ORF">ACA1_186900</name>
</gene>
<keyword evidence="3" id="KW-0770">Synapse</keyword>
<evidence type="ECO:0000259" key="6">
    <source>
        <dbReference type="Pfam" id="PF02750"/>
    </source>
</evidence>
<dbReference type="VEuPathDB" id="AmoebaDB:ACA1_186900"/>
<dbReference type="InterPro" id="IPR020898">
    <property type="entry name" value="Synapsin_ATP-bd_dom"/>
</dbReference>
<evidence type="ECO:0000256" key="4">
    <source>
        <dbReference type="ARBA" id="ARBA00034103"/>
    </source>
</evidence>
<evidence type="ECO:0000313" key="7">
    <source>
        <dbReference type="EMBL" id="ELR20381.1"/>
    </source>
</evidence>
<name>L8H7B4_ACACF</name>
<dbReference type="STRING" id="1257118.L8H7B4"/>
<comment type="similarity">
    <text evidence="1">Belongs to the synapsin family.</text>
</comment>
<dbReference type="SUPFAM" id="SSF52440">
    <property type="entry name" value="PreATP-grasp domain"/>
    <property type="match status" value="1"/>
</dbReference>
<dbReference type="GeneID" id="14921236"/>
<evidence type="ECO:0000256" key="3">
    <source>
        <dbReference type="ARBA" id="ARBA00023018"/>
    </source>
</evidence>
<dbReference type="OrthoDB" id="10249572at2759"/>
<feature type="domain" description="Synapsin pre-ATP-grasp" evidence="5">
    <location>
        <begin position="3"/>
        <end position="108"/>
    </location>
</feature>
<dbReference type="Pfam" id="PF02750">
    <property type="entry name" value="Synapsin_C"/>
    <property type="match status" value="1"/>
</dbReference>
<dbReference type="PANTHER" id="PTHR10841">
    <property type="entry name" value="SYNAPSIN"/>
    <property type="match status" value="1"/>
</dbReference>
<dbReference type="Gene3D" id="3.40.50.20">
    <property type="match status" value="1"/>
</dbReference>
<organism evidence="7 8">
    <name type="scientific">Acanthamoeba castellanii (strain ATCC 30010 / Neff)</name>
    <dbReference type="NCBI Taxonomy" id="1257118"/>
    <lineage>
        <taxon>Eukaryota</taxon>
        <taxon>Amoebozoa</taxon>
        <taxon>Discosea</taxon>
        <taxon>Longamoebia</taxon>
        <taxon>Centramoebida</taxon>
        <taxon>Acanthamoebidae</taxon>
        <taxon>Acanthamoeba</taxon>
    </lineage>
</organism>
<dbReference type="KEGG" id="acan:ACA1_186900"/>